<proteinExistence type="predicted"/>
<dbReference type="SUPFAM" id="SSF82093">
    <property type="entry name" value="Heme chaperone CcmE"/>
    <property type="match status" value="1"/>
</dbReference>
<reference evidence="5" key="1">
    <citation type="submission" date="2022-09" db="EMBL/GenBank/DDBJ databases">
        <title>Aureispira anguillicida sp. nov., isolated from Leptocephalus of Japanese eel Anguilla japonica.</title>
        <authorList>
            <person name="Yuasa K."/>
            <person name="Mekata T."/>
            <person name="Ikunari K."/>
        </authorList>
    </citation>
    <scope>NUCLEOTIDE SEQUENCE</scope>
    <source>
        <strain evidence="5">EL160426</strain>
    </source>
</reference>
<dbReference type="RefSeq" id="WP_264788721.1">
    <property type="nucleotide sequence ID" value="NZ_AP026867.1"/>
</dbReference>
<evidence type="ECO:0000256" key="3">
    <source>
        <dbReference type="ARBA" id="ARBA00022748"/>
    </source>
</evidence>
<dbReference type="GO" id="GO:0005886">
    <property type="term" value="C:plasma membrane"/>
    <property type="evidence" value="ECO:0007669"/>
    <property type="project" value="InterPro"/>
</dbReference>
<sequence length="135" mass="15148">MKKTQIIGLIAIAIAISSLITIAGASSTYTNFATAIEQPNSIHQVVGHLSIDKEIVYNPEKDANSFSFYMKDEEGKEHKVICQKEKPAEFERSEQIVLKGQMKGDVFVAHDILLKCPSKYQDEMIQNENLIFEDA</sequence>
<dbReference type="Gene3D" id="2.40.50.140">
    <property type="entry name" value="Nucleic acid-binding proteins"/>
    <property type="match status" value="1"/>
</dbReference>
<dbReference type="AlphaFoldDB" id="A0A916DVU8"/>
<dbReference type="Proteomes" id="UP001060919">
    <property type="component" value="Chromosome"/>
</dbReference>
<accession>A0A916DVU8</accession>
<keyword evidence="6" id="KW-1185">Reference proteome</keyword>
<dbReference type="KEGG" id="aup:AsAng_0041890"/>
<evidence type="ECO:0000313" key="6">
    <source>
        <dbReference type="Proteomes" id="UP001060919"/>
    </source>
</evidence>
<keyword evidence="4" id="KW-0472">Membrane</keyword>
<organism evidence="5 6">
    <name type="scientific">Aureispira anguillae</name>
    <dbReference type="NCBI Taxonomy" id="2864201"/>
    <lineage>
        <taxon>Bacteria</taxon>
        <taxon>Pseudomonadati</taxon>
        <taxon>Bacteroidota</taxon>
        <taxon>Saprospiria</taxon>
        <taxon>Saprospirales</taxon>
        <taxon>Saprospiraceae</taxon>
        <taxon>Aureispira</taxon>
    </lineage>
</organism>
<keyword evidence="2" id="KW-0349">Heme</keyword>
<dbReference type="EMBL" id="AP026867">
    <property type="protein sequence ID" value="BDS13451.1"/>
    <property type="molecule type" value="Genomic_DNA"/>
</dbReference>
<dbReference type="GO" id="GO:0017004">
    <property type="term" value="P:cytochrome complex assembly"/>
    <property type="evidence" value="ECO:0007669"/>
    <property type="project" value="UniProtKB-KW"/>
</dbReference>
<keyword evidence="2" id="KW-0479">Metal-binding</keyword>
<evidence type="ECO:0000313" key="5">
    <source>
        <dbReference type="EMBL" id="BDS13451.1"/>
    </source>
</evidence>
<evidence type="ECO:0000256" key="4">
    <source>
        <dbReference type="ARBA" id="ARBA00023136"/>
    </source>
</evidence>
<keyword evidence="2" id="KW-0408">Iron</keyword>
<evidence type="ECO:0000256" key="1">
    <source>
        <dbReference type="ARBA" id="ARBA00004370"/>
    </source>
</evidence>
<gene>
    <name evidence="5" type="ORF">AsAng_0041890</name>
</gene>
<keyword evidence="3" id="KW-0201">Cytochrome c-type biogenesis</keyword>
<evidence type="ECO:0000256" key="2">
    <source>
        <dbReference type="ARBA" id="ARBA00022617"/>
    </source>
</evidence>
<dbReference type="GO" id="GO:0020037">
    <property type="term" value="F:heme binding"/>
    <property type="evidence" value="ECO:0007669"/>
    <property type="project" value="InterPro"/>
</dbReference>
<dbReference type="GO" id="GO:0017003">
    <property type="term" value="P:protein-heme linkage"/>
    <property type="evidence" value="ECO:0007669"/>
    <property type="project" value="InterPro"/>
</dbReference>
<dbReference type="InterPro" id="IPR004329">
    <property type="entry name" value="CcmE"/>
</dbReference>
<comment type="subcellular location">
    <subcellularLocation>
        <location evidence="1">Membrane</location>
    </subcellularLocation>
</comment>
<dbReference type="Pfam" id="PF03100">
    <property type="entry name" value="CcmE"/>
    <property type="match status" value="1"/>
</dbReference>
<dbReference type="InterPro" id="IPR036127">
    <property type="entry name" value="CcmE-like_sf"/>
</dbReference>
<dbReference type="InterPro" id="IPR012340">
    <property type="entry name" value="NA-bd_OB-fold"/>
</dbReference>
<name>A0A916DVU8_9BACT</name>
<protein>
    <submittedName>
        <fullName evidence="5">Cytochrome c maturation protein CcmE</fullName>
    </submittedName>
</protein>